<dbReference type="AlphaFoldDB" id="A0A089LIC8"/>
<keyword evidence="3" id="KW-1185">Reference proteome</keyword>
<protein>
    <submittedName>
        <fullName evidence="2">Uncharacterized protein</fullName>
    </submittedName>
</protein>
<dbReference type="RefSeq" id="WP_042217214.1">
    <property type="nucleotide sequence ID" value="NZ_CP009285.1"/>
</dbReference>
<evidence type="ECO:0000256" key="1">
    <source>
        <dbReference type="SAM" id="Phobius"/>
    </source>
</evidence>
<dbReference type="OrthoDB" id="2527851at2"/>
<name>A0A089LIC8_PAEBO</name>
<dbReference type="EMBL" id="CP009285">
    <property type="protein sequence ID" value="AIQ60642.1"/>
    <property type="molecule type" value="Genomic_DNA"/>
</dbReference>
<keyword evidence="1" id="KW-0472">Membrane</keyword>
<proteinExistence type="predicted"/>
<feature type="transmembrane region" description="Helical" evidence="1">
    <location>
        <begin position="60"/>
        <end position="80"/>
    </location>
</feature>
<evidence type="ECO:0000313" key="2">
    <source>
        <dbReference type="EMBL" id="AIQ60642.1"/>
    </source>
</evidence>
<accession>A0A089LIC8</accession>
<organism evidence="2 3">
    <name type="scientific">Paenibacillus borealis</name>
    <dbReference type="NCBI Taxonomy" id="160799"/>
    <lineage>
        <taxon>Bacteria</taxon>
        <taxon>Bacillati</taxon>
        <taxon>Bacillota</taxon>
        <taxon>Bacilli</taxon>
        <taxon>Bacillales</taxon>
        <taxon>Paenibacillaceae</taxon>
        <taxon>Paenibacillus</taxon>
    </lineage>
</organism>
<reference evidence="2" key="1">
    <citation type="submission" date="2014-08" db="EMBL/GenBank/DDBJ databases">
        <title>Comparative genomics of the Paenibacillus odorifer group.</title>
        <authorList>
            <person name="den Bakker H.C."/>
            <person name="Tsai Y.-C.Y.-C."/>
            <person name="Martin N."/>
            <person name="Korlach J."/>
            <person name="Wiedmann M."/>
        </authorList>
    </citation>
    <scope>NUCLEOTIDE SEQUENCE [LARGE SCALE GENOMIC DNA]</scope>
    <source>
        <strain evidence="2">DSM 13188</strain>
    </source>
</reference>
<dbReference type="HOGENOM" id="CLU_717362_0_0_9"/>
<dbReference type="KEGG" id="pbd:PBOR_29650"/>
<keyword evidence="1" id="KW-0812">Transmembrane</keyword>
<evidence type="ECO:0000313" key="3">
    <source>
        <dbReference type="Proteomes" id="UP000029518"/>
    </source>
</evidence>
<gene>
    <name evidence="2" type="ORF">PBOR_29650</name>
</gene>
<sequence>MDKREREPQWYELARKGPFPEMKFTEEAAGRVTRQIGTDGSLLNQVLPSGRRRRVIRVRILSSAVVLLLLFGAGALVLGGDGVGRSGGFNPLQVSSAGIIDPPVTGQADLTNEGLKAAAEQVMLEQLGKKLPFVNLEPLVEEGETLADFKDGDSFAKIWLQTETGKVVRTYMDTFFTPEEVDSKFIDEAMDQLRKAGYKGEFTVTALHHSVHYGTNADEQGIQTDDGLIAEEGQIDYENGAYRSSTFKMGENEVGAEVKQAGLKAIKLLREKGTDHLYSIKRTVAQKWDALVLTYGESEYGATTVLMDYAAQDILQVFDILLYDEKSFSSADPNTNLLDMDKAKLRRSAAAIADEMFGIRLEEYTIVKEMSGIGSIAFKSPDGATIITGSYNLDGTFYMIQQTPATAE</sequence>
<keyword evidence="1" id="KW-1133">Transmembrane helix</keyword>
<dbReference type="Proteomes" id="UP000029518">
    <property type="component" value="Chromosome"/>
</dbReference>